<dbReference type="AlphaFoldDB" id="A0AAD5MYY7"/>
<keyword evidence="2" id="KW-1185">Reference proteome</keyword>
<protein>
    <submittedName>
        <fullName evidence="1">Uncharacterized protein</fullName>
    </submittedName>
</protein>
<dbReference type="Proteomes" id="UP001196413">
    <property type="component" value="Unassembled WGS sequence"/>
</dbReference>
<proteinExistence type="predicted"/>
<evidence type="ECO:0000313" key="1">
    <source>
        <dbReference type="EMBL" id="KAJ1364833.1"/>
    </source>
</evidence>
<accession>A0AAD5MYY7</accession>
<gene>
    <name evidence="1" type="ORF">KIN20_025011</name>
</gene>
<reference evidence="1" key="1">
    <citation type="submission" date="2021-06" db="EMBL/GenBank/DDBJ databases">
        <title>Parelaphostrongylus tenuis whole genome reference sequence.</title>
        <authorList>
            <person name="Garwood T.J."/>
            <person name="Larsen P.A."/>
            <person name="Fountain-Jones N.M."/>
            <person name="Garbe J.R."/>
            <person name="Macchietto M.G."/>
            <person name="Kania S.A."/>
            <person name="Gerhold R.W."/>
            <person name="Richards J.E."/>
            <person name="Wolf T.M."/>
        </authorList>
    </citation>
    <scope>NUCLEOTIDE SEQUENCE</scope>
    <source>
        <strain evidence="1">MNPRO001-30</strain>
        <tissue evidence="1">Meninges</tissue>
    </source>
</reference>
<dbReference type="EMBL" id="JAHQIW010005076">
    <property type="protein sequence ID" value="KAJ1364833.1"/>
    <property type="molecule type" value="Genomic_DNA"/>
</dbReference>
<comment type="caution">
    <text evidence="1">The sequence shown here is derived from an EMBL/GenBank/DDBJ whole genome shotgun (WGS) entry which is preliminary data.</text>
</comment>
<name>A0AAD5MYY7_PARTN</name>
<evidence type="ECO:0000313" key="2">
    <source>
        <dbReference type="Proteomes" id="UP001196413"/>
    </source>
</evidence>
<sequence>MEHHGQDISDFARRRAQPAICDVLEDENKLNVWSTGIDILKEALCDGSRLFNNQVNDLSGKYNRAEIIV</sequence>
<organism evidence="1 2">
    <name type="scientific">Parelaphostrongylus tenuis</name>
    <name type="common">Meningeal worm</name>
    <dbReference type="NCBI Taxonomy" id="148309"/>
    <lineage>
        <taxon>Eukaryota</taxon>
        <taxon>Metazoa</taxon>
        <taxon>Ecdysozoa</taxon>
        <taxon>Nematoda</taxon>
        <taxon>Chromadorea</taxon>
        <taxon>Rhabditida</taxon>
        <taxon>Rhabditina</taxon>
        <taxon>Rhabditomorpha</taxon>
        <taxon>Strongyloidea</taxon>
        <taxon>Metastrongylidae</taxon>
        <taxon>Parelaphostrongylus</taxon>
    </lineage>
</organism>